<evidence type="ECO:0000313" key="1">
    <source>
        <dbReference type="EMBL" id="ACD14618.1"/>
    </source>
</evidence>
<dbReference type="KEGG" id="bpy:Bphyt_0179"/>
<name>B2T060_PARPJ</name>
<evidence type="ECO:0000313" key="2">
    <source>
        <dbReference type="Proteomes" id="UP000001739"/>
    </source>
</evidence>
<evidence type="ECO:0008006" key="3">
    <source>
        <dbReference type="Google" id="ProtNLM"/>
    </source>
</evidence>
<dbReference type="Proteomes" id="UP000001739">
    <property type="component" value="Chromosome 1"/>
</dbReference>
<gene>
    <name evidence="1" type="ordered locus">Bphyt_0179</name>
</gene>
<sequence>MRVFERPNVDSLIVAWREAGRCCYSEQRWVRAQASAAGICALSGNAFVAGQMVFKPLHINPAPVNHDACIAECSVPHLPEFAEAPID</sequence>
<proteinExistence type="predicted"/>
<dbReference type="HOGENOM" id="CLU_2477412_0_0_4"/>
<dbReference type="EMBL" id="CP001052">
    <property type="protein sequence ID" value="ACD14618.1"/>
    <property type="molecule type" value="Genomic_DNA"/>
</dbReference>
<protein>
    <recommendedName>
        <fullName evidence="3">DUF3331 domain-containing protein</fullName>
    </recommendedName>
</protein>
<dbReference type="InterPro" id="IPR021769">
    <property type="entry name" value="DUF3331"/>
</dbReference>
<organism evidence="1 2">
    <name type="scientific">Paraburkholderia phytofirmans (strain DSM 17436 / LMG 22146 / PsJN)</name>
    <name type="common">Burkholderia phytofirmans</name>
    <dbReference type="NCBI Taxonomy" id="398527"/>
    <lineage>
        <taxon>Bacteria</taxon>
        <taxon>Pseudomonadati</taxon>
        <taxon>Pseudomonadota</taxon>
        <taxon>Betaproteobacteria</taxon>
        <taxon>Burkholderiales</taxon>
        <taxon>Burkholderiaceae</taxon>
        <taxon>Paraburkholderia</taxon>
    </lineage>
</organism>
<dbReference type="AlphaFoldDB" id="B2T060"/>
<accession>B2T060</accession>
<dbReference type="Pfam" id="PF11811">
    <property type="entry name" value="DUF3331"/>
    <property type="match status" value="1"/>
</dbReference>
<reference evidence="1 2" key="1">
    <citation type="journal article" date="2011" name="J. Bacteriol.">
        <title>Complete genome sequence of the plant growth-promoting endophyte Burkholderia phytofirmans strain PsJN.</title>
        <authorList>
            <person name="Weilharter A."/>
            <person name="Mitter B."/>
            <person name="Shin M.V."/>
            <person name="Chain P.S."/>
            <person name="Nowak J."/>
            <person name="Sessitsch A."/>
        </authorList>
    </citation>
    <scope>NUCLEOTIDE SEQUENCE [LARGE SCALE GENOMIC DNA]</scope>
    <source>
        <strain evidence="2">DSM 17436 / LMG 22146 / PsJN</strain>
    </source>
</reference>